<organism evidence="2 4">
    <name type="scientific">Devosia psychrophila</name>
    <dbReference type="NCBI Taxonomy" id="728005"/>
    <lineage>
        <taxon>Bacteria</taxon>
        <taxon>Pseudomonadati</taxon>
        <taxon>Pseudomonadota</taxon>
        <taxon>Alphaproteobacteria</taxon>
        <taxon>Hyphomicrobiales</taxon>
        <taxon>Devosiaceae</taxon>
        <taxon>Devosia</taxon>
    </lineage>
</organism>
<sequence>MFVVVRSLFWLTVAYMVIKPGVDFPDANALSQQAMAAGSRVVAEQISTIQCDSLQCIGGKAIAGHTLESITLQTSQTIATPMHETSTVKLAPVPRMRPDWAG</sequence>
<dbReference type="PATRIC" id="fig|728005.3.peg.3875"/>
<reference evidence="2 4" key="2">
    <citation type="submission" date="2016-10" db="EMBL/GenBank/DDBJ databases">
        <authorList>
            <person name="de Groot N.N."/>
        </authorList>
    </citation>
    <scope>NUCLEOTIDE SEQUENCE [LARGE SCALE GENOMIC DNA]</scope>
    <source>
        <strain evidence="2 4">CGMCC 1.10210</strain>
    </source>
</reference>
<evidence type="ECO:0000313" key="2">
    <source>
        <dbReference type="EMBL" id="SFC44462.1"/>
    </source>
</evidence>
<protein>
    <submittedName>
        <fullName evidence="2">Uncharacterized protein</fullName>
    </submittedName>
</protein>
<dbReference type="RefSeq" id="WP_046170264.1">
    <property type="nucleotide sequence ID" value="NZ_FOMB01000005.1"/>
</dbReference>
<name>A0A0F5PYH6_9HYPH</name>
<dbReference type="OrthoDB" id="7950133at2"/>
<dbReference type="EMBL" id="FOMB01000005">
    <property type="protein sequence ID" value="SFC44462.1"/>
    <property type="molecule type" value="Genomic_DNA"/>
</dbReference>
<proteinExistence type="predicted"/>
<evidence type="ECO:0000313" key="1">
    <source>
        <dbReference type="EMBL" id="KKC33693.1"/>
    </source>
</evidence>
<gene>
    <name evidence="2" type="ORF">SAMN04488059_10597</name>
    <name evidence="1" type="ORF">WH91_06895</name>
</gene>
<dbReference type="EMBL" id="LAPV01000084">
    <property type="protein sequence ID" value="KKC33693.1"/>
    <property type="molecule type" value="Genomic_DNA"/>
</dbReference>
<dbReference type="AlphaFoldDB" id="A0A0F5PYH6"/>
<dbReference type="Proteomes" id="UP000182258">
    <property type="component" value="Unassembled WGS sequence"/>
</dbReference>
<dbReference type="Proteomes" id="UP000033519">
    <property type="component" value="Unassembled WGS sequence"/>
</dbReference>
<reference evidence="1 3" key="1">
    <citation type="submission" date="2015-03" db="EMBL/GenBank/DDBJ databases">
        <authorList>
            <person name="Lepp D."/>
            <person name="Hassan Y.I."/>
            <person name="Li X.-Z."/>
            <person name="Zhou T."/>
        </authorList>
    </citation>
    <scope>NUCLEOTIDE SEQUENCE [LARGE SCALE GENOMIC DNA]</scope>
    <source>
        <strain evidence="1 3">Cr7-05</strain>
    </source>
</reference>
<keyword evidence="3" id="KW-1185">Reference proteome</keyword>
<accession>A0A0F5PYH6</accession>
<evidence type="ECO:0000313" key="3">
    <source>
        <dbReference type="Proteomes" id="UP000033519"/>
    </source>
</evidence>
<evidence type="ECO:0000313" key="4">
    <source>
        <dbReference type="Proteomes" id="UP000182258"/>
    </source>
</evidence>